<organism evidence="8 9">
    <name type="scientific">Streptomyces cellulosae</name>
    <dbReference type="NCBI Taxonomy" id="1968"/>
    <lineage>
        <taxon>Bacteria</taxon>
        <taxon>Bacillati</taxon>
        <taxon>Actinomycetota</taxon>
        <taxon>Actinomycetes</taxon>
        <taxon>Kitasatosporales</taxon>
        <taxon>Streptomycetaceae</taxon>
        <taxon>Streptomyces</taxon>
    </lineage>
</organism>
<evidence type="ECO:0000256" key="1">
    <source>
        <dbReference type="ARBA" id="ARBA00004651"/>
    </source>
</evidence>
<feature type="transmembrane region" description="Helical" evidence="6">
    <location>
        <begin position="283"/>
        <end position="301"/>
    </location>
</feature>
<name>A0ABW7XVG1_STRCE</name>
<evidence type="ECO:0000259" key="7">
    <source>
        <dbReference type="PROSITE" id="PS50850"/>
    </source>
</evidence>
<dbReference type="InterPro" id="IPR036259">
    <property type="entry name" value="MFS_trans_sf"/>
</dbReference>
<dbReference type="InterPro" id="IPR011701">
    <property type="entry name" value="MFS"/>
</dbReference>
<dbReference type="PANTHER" id="PTHR23513:SF11">
    <property type="entry name" value="STAPHYLOFERRIN A TRANSPORTER"/>
    <property type="match status" value="1"/>
</dbReference>
<dbReference type="Pfam" id="PF07690">
    <property type="entry name" value="MFS_1"/>
    <property type="match status" value="1"/>
</dbReference>
<keyword evidence="5 6" id="KW-0472">Membrane</keyword>
<evidence type="ECO:0000256" key="5">
    <source>
        <dbReference type="ARBA" id="ARBA00023136"/>
    </source>
</evidence>
<protein>
    <submittedName>
        <fullName evidence="8">MFS transporter</fullName>
    </submittedName>
</protein>
<dbReference type="InterPro" id="IPR020846">
    <property type="entry name" value="MFS_dom"/>
</dbReference>
<evidence type="ECO:0000313" key="9">
    <source>
        <dbReference type="Proteomes" id="UP001612415"/>
    </source>
</evidence>
<evidence type="ECO:0000256" key="4">
    <source>
        <dbReference type="ARBA" id="ARBA00022989"/>
    </source>
</evidence>
<feature type="transmembrane region" description="Helical" evidence="6">
    <location>
        <begin position="12"/>
        <end position="39"/>
    </location>
</feature>
<proteinExistence type="predicted"/>
<keyword evidence="2" id="KW-1003">Cell membrane</keyword>
<evidence type="ECO:0000313" key="8">
    <source>
        <dbReference type="EMBL" id="MFI5674069.1"/>
    </source>
</evidence>
<comment type="caution">
    <text evidence="8">The sequence shown here is derived from an EMBL/GenBank/DDBJ whole genome shotgun (WGS) entry which is preliminary data.</text>
</comment>
<evidence type="ECO:0000256" key="6">
    <source>
        <dbReference type="SAM" id="Phobius"/>
    </source>
</evidence>
<feature type="transmembrane region" description="Helical" evidence="6">
    <location>
        <begin position="220"/>
        <end position="242"/>
    </location>
</feature>
<dbReference type="CDD" id="cd06173">
    <property type="entry name" value="MFS_MefA_like"/>
    <property type="match status" value="1"/>
</dbReference>
<keyword evidence="4 6" id="KW-1133">Transmembrane helix</keyword>
<accession>A0ABW7XVG1</accession>
<gene>
    <name evidence="8" type="ORF">ACIA8P_05275</name>
</gene>
<dbReference type="EMBL" id="JBITDC010000002">
    <property type="protein sequence ID" value="MFI5674069.1"/>
    <property type="molecule type" value="Genomic_DNA"/>
</dbReference>
<reference evidence="8 9" key="1">
    <citation type="submission" date="2024-10" db="EMBL/GenBank/DDBJ databases">
        <title>The Natural Products Discovery Center: Release of the First 8490 Sequenced Strains for Exploring Actinobacteria Biosynthetic Diversity.</title>
        <authorList>
            <person name="Kalkreuter E."/>
            <person name="Kautsar S.A."/>
            <person name="Yang D."/>
            <person name="Bader C.D."/>
            <person name="Teijaro C.N."/>
            <person name="Fluegel L."/>
            <person name="Davis C.M."/>
            <person name="Simpson J.R."/>
            <person name="Lauterbach L."/>
            <person name="Steele A.D."/>
            <person name="Gui C."/>
            <person name="Meng S."/>
            <person name="Li G."/>
            <person name="Viehrig K."/>
            <person name="Ye F."/>
            <person name="Su P."/>
            <person name="Kiefer A.F."/>
            <person name="Nichols A."/>
            <person name="Cepeda A.J."/>
            <person name="Yan W."/>
            <person name="Fan B."/>
            <person name="Jiang Y."/>
            <person name="Adhikari A."/>
            <person name="Zheng C.-J."/>
            <person name="Schuster L."/>
            <person name="Cowan T.M."/>
            <person name="Smanski M.J."/>
            <person name="Chevrette M.G."/>
            <person name="De Carvalho L.P.S."/>
            <person name="Shen B."/>
        </authorList>
    </citation>
    <scope>NUCLEOTIDE SEQUENCE [LARGE SCALE GENOMIC DNA]</scope>
    <source>
        <strain evidence="8 9">NPDC051599</strain>
    </source>
</reference>
<dbReference type="RefSeq" id="WP_398655033.1">
    <property type="nucleotide sequence ID" value="NZ_JBITDC010000002.1"/>
</dbReference>
<dbReference type="PANTHER" id="PTHR23513">
    <property type="entry name" value="INTEGRAL MEMBRANE EFFLUX PROTEIN-RELATED"/>
    <property type="match status" value="1"/>
</dbReference>
<evidence type="ECO:0000256" key="2">
    <source>
        <dbReference type="ARBA" id="ARBA00022475"/>
    </source>
</evidence>
<evidence type="ECO:0000256" key="3">
    <source>
        <dbReference type="ARBA" id="ARBA00022692"/>
    </source>
</evidence>
<feature type="transmembrane region" description="Helical" evidence="6">
    <location>
        <begin position="147"/>
        <end position="167"/>
    </location>
</feature>
<dbReference type="Proteomes" id="UP001612415">
    <property type="component" value="Unassembled WGS sequence"/>
</dbReference>
<feature type="transmembrane region" description="Helical" evidence="6">
    <location>
        <begin position="254"/>
        <end position="276"/>
    </location>
</feature>
<comment type="subcellular location">
    <subcellularLocation>
        <location evidence="1">Cell membrane</location>
        <topology evidence="1">Multi-pass membrane protein</topology>
    </subcellularLocation>
</comment>
<dbReference type="Gene3D" id="1.20.1250.20">
    <property type="entry name" value="MFS general substrate transporter like domains"/>
    <property type="match status" value="1"/>
</dbReference>
<dbReference type="SUPFAM" id="SSF103473">
    <property type="entry name" value="MFS general substrate transporter"/>
    <property type="match status" value="1"/>
</dbReference>
<feature type="domain" description="Major facilitator superfamily (MFS) profile" evidence="7">
    <location>
        <begin position="1"/>
        <end position="195"/>
    </location>
</feature>
<dbReference type="PROSITE" id="PS50850">
    <property type="entry name" value="MFS"/>
    <property type="match status" value="1"/>
</dbReference>
<sequence length="415" mass="42496">MSAFALLKDRSVVTLFAARLVSLTGNGMAPIALAFAVLAMPGASASTLGLVLTGRFLSQVLFVLVGGAIADRFAKKQVMVCADVAAGVVQMVIALLVITSNATPLVLAALAALSGAAAALFEPASRSIVPQLVSEEQLLSANALVKLAMRGGSIIGAALAGVLVATIGTGPTLVVDAASFLVSAALLVFVRVQKAAPPATGPTLLRQLKEGWEEFTSRQWVWVMVAQLGFVNALLAGGFYVLGPVVADRSLDGASSWSVILTTQAVGYVLGNIVALRIRPRRPIRAAMLLTVGFPLPLILLAGTAPVFAIAAAAFASAICLDLYDVTIDTALQKNIPAESLSRVMSYESMGSFACVPLGLSMAGPIADAVGVTTALTWAAVLMVLAGPIVLLLPSVRAVQDVRPADRSAAEVASG</sequence>
<feature type="transmembrane region" description="Helical" evidence="6">
    <location>
        <begin position="45"/>
        <end position="66"/>
    </location>
</feature>
<feature type="transmembrane region" description="Helical" evidence="6">
    <location>
        <begin position="375"/>
        <end position="393"/>
    </location>
</feature>
<keyword evidence="9" id="KW-1185">Reference proteome</keyword>
<keyword evidence="3 6" id="KW-0812">Transmembrane</keyword>